<feature type="transmembrane region" description="Helical" evidence="13">
    <location>
        <begin position="143"/>
        <end position="161"/>
    </location>
</feature>
<dbReference type="GO" id="GO:0046872">
    <property type="term" value="F:metal ion binding"/>
    <property type="evidence" value="ECO:0007669"/>
    <property type="project" value="UniProtKB-KW"/>
</dbReference>
<evidence type="ECO:0000256" key="1">
    <source>
        <dbReference type="ARBA" id="ARBA00001974"/>
    </source>
</evidence>
<dbReference type="PANTHER" id="PTHR47354:SF8">
    <property type="entry name" value="1,2-PHENYLACETYL-COA EPOXIDASE, SUBUNIT E"/>
    <property type="match status" value="1"/>
</dbReference>
<dbReference type="InterPro" id="IPR050415">
    <property type="entry name" value="MRET"/>
</dbReference>
<evidence type="ECO:0000256" key="7">
    <source>
        <dbReference type="ARBA" id="ARBA00022827"/>
    </source>
</evidence>
<keyword evidence="8 13" id="KW-1133">Transmembrane helix</keyword>
<comment type="cofactor">
    <cofactor evidence="1">
        <name>FAD</name>
        <dbReference type="ChEBI" id="CHEBI:57692"/>
    </cofactor>
</comment>
<dbReference type="RefSeq" id="WP_285735403.1">
    <property type="nucleotide sequence ID" value="NZ_BSSA01000004.1"/>
</dbReference>
<dbReference type="SUPFAM" id="SSF63380">
    <property type="entry name" value="Riboflavin synthase domain-like"/>
    <property type="match status" value="1"/>
</dbReference>
<dbReference type="PROSITE" id="PS51384">
    <property type="entry name" value="FAD_FR"/>
    <property type="match status" value="1"/>
</dbReference>
<organism evidence="15 16">
    <name type="scientific">Kitasatospora phosalacinea</name>
    <dbReference type="NCBI Taxonomy" id="2065"/>
    <lineage>
        <taxon>Bacteria</taxon>
        <taxon>Bacillati</taxon>
        <taxon>Actinomycetota</taxon>
        <taxon>Actinomycetes</taxon>
        <taxon>Kitasatosporales</taxon>
        <taxon>Streptomycetaceae</taxon>
        <taxon>Kitasatospora</taxon>
    </lineage>
</organism>
<keyword evidence="11" id="KW-0411">Iron-sulfur</keyword>
<dbReference type="Pfam" id="PF01794">
    <property type="entry name" value="Ferric_reduct"/>
    <property type="match status" value="1"/>
</dbReference>
<comment type="subcellular location">
    <subcellularLocation>
        <location evidence="2">Membrane</location>
        <topology evidence="2">Multi-pass membrane protein</topology>
    </subcellularLocation>
</comment>
<keyword evidence="9" id="KW-0560">Oxidoreductase</keyword>
<evidence type="ECO:0000256" key="12">
    <source>
        <dbReference type="ARBA" id="ARBA00023136"/>
    </source>
</evidence>
<keyword evidence="7" id="KW-0274">FAD</keyword>
<dbReference type="Gene3D" id="2.40.30.10">
    <property type="entry name" value="Translation factors"/>
    <property type="match status" value="1"/>
</dbReference>
<evidence type="ECO:0000259" key="14">
    <source>
        <dbReference type="PROSITE" id="PS51384"/>
    </source>
</evidence>
<accession>A0A9W6Q3Z7</accession>
<evidence type="ECO:0000256" key="3">
    <source>
        <dbReference type="ARBA" id="ARBA00022630"/>
    </source>
</evidence>
<feature type="transmembrane region" description="Helical" evidence="13">
    <location>
        <begin position="28"/>
        <end position="46"/>
    </location>
</feature>
<keyword evidence="12 13" id="KW-0472">Membrane</keyword>
<protein>
    <submittedName>
        <fullName evidence="15">Ferric reductase</fullName>
    </submittedName>
</protein>
<evidence type="ECO:0000256" key="2">
    <source>
        <dbReference type="ARBA" id="ARBA00004141"/>
    </source>
</evidence>
<dbReference type="Gene3D" id="3.40.50.80">
    <property type="entry name" value="Nucleotide-binding domain of ferredoxin-NADP reductase (FNR) module"/>
    <property type="match status" value="1"/>
</dbReference>
<gene>
    <name evidence="15" type="ORF">Kpho02_18190</name>
</gene>
<evidence type="ECO:0000256" key="4">
    <source>
        <dbReference type="ARBA" id="ARBA00022692"/>
    </source>
</evidence>
<dbReference type="InterPro" id="IPR017938">
    <property type="entry name" value="Riboflavin_synthase-like_b-brl"/>
</dbReference>
<evidence type="ECO:0000256" key="13">
    <source>
        <dbReference type="SAM" id="Phobius"/>
    </source>
</evidence>
<dbReference type="PANTHER" id="PTHR47354">
    <property type="entry name" value="NADH OXIDOREDUCTASE HCR"/>
    <property type="match status" value="1"/>
</dbReference>
<evidence type="ECO:0000256" key="8">
    <source>
        <dbReference type="ARBA" id="ARBA00022989"/>
    </source>
</evidence>
<keyword evidence="4 13" id="KW-0812">Transmembrane</keyword>
<dbReference type="GO" id="GO:0016020">
    <property type="term" value="C:membrane"/>
    <property type="evidence" value="ECO:0007669"/>
    <property type="project" value="UniProtKB-SubCell"/>
</dbReference>
<dbReference type="InterPro" id="IPR039261">
    <property type="entry name" value="FNR_nucleotide-bd"/>
</dbReference>
<keyword evidence="10" id="KW-0408">Iron</keyword>
<feature type="domain" description="FAD-binding FR-type" evidence="14">
    <location>
        <begin position="230"/>
        <end position="330"/>
    </location>
</feature>
<feature type="transmembrane region" description="Helical" evidence="13">
    <location>
        <begin position="173"/>
        <end position="193"/>
    </location>
</feature>
<dbReference type="SUPFAM" id="SSF52343">
    <property type="entry name" value="Ferredoxin reductase-like, C-terminal NADP-linked domain"/>
    <property type="match status" value="1"/>
</dbReference>
<name>A0A9W6Q3Z7_9ACTN</name>
<dbReference type="GO" id="GO:0050660">
    <property type="term" value="F:flavin adenine dinucleotide binding"/>
    <property type="evidence" value="ECO:0007669"/>
    <property type="project" value="TreeGrafter"/>
</dbReference>
<keyword evidence="5" id="KW-0001">2Fe-2S</keyword>
<evidence type="ECO:0000256" key="11">
    <source>
        <dbReference type="ARBA" id="ARBA00023014"/>
    </source>
</evidence>
<evidence type="ECO:0000256" key="6">
    <source>
        <dbReference type="ARBA" id="ARBA00022723"/>
    </source>
</evidence>
<keyword evidence="6" id="KW-0479">Metal-binding</keyword>
<dbReference type="GO" id="GO:0016491">
    <property type="term" value="F:oxidoreductase activity"/>
    <property type="evidence" value="ECO:0007669"/>
    <property type="project" value="UniProtKB-KW"/>
</dbReference>
<sequence>MTALPTPARAARRAAPRRTLHPDAVRRGALVLVALGALGVLALWWADTPRVAGAADWLTGAGRITGLLAGYAAPVLLLLMARIPLLEREVGADRLARWHAYGGRYLVSLVTVHVLTVVWGYALTDGRGPWSQAVEIVFHFPDMLKATAATLLLLGTGAVSARAARRRLSYETWYYLHLATYLAVALGFAHQLTTGADLVDGPAKAGWYLLYFGTAAVLARYRLIGPYLRDRRHRLEVAEVRTEGPGVVSVFLTGRRLEELRAEPGQFFRLQFLTPQLRWAANPYSLSAPPHPRFLRFTVKGLGGHSAALAALAPGTRVRAEGPYGAFTARRHRGGPVLLLGAGVGVTPLRALAETLPGQLTLVQRARRPEDVLFRRELAAVAEQRGVRVHELLGGRAEVGDLGAALRRLVPGLARHEVYLCGPEEFTADAVRALRAAGVRADRIHHESFAF</sequence>
<evidence type="ECO:0000256" key="10">
    <source>
        <dbReference type="ARBA" id="ARBA00023004"/>
    </source>
</evidence>
<proteinExistence type="predicted"/>
<dbReference type="InterPro" id="IPR013130">
    <property type="entry name" value="Fe3_Rdtase_TM_dom"/>
</dbReference>
<dbReference type="GO" id="GO:0051537">
    <property type="term" value="F:2 iron, 2 sulfur cluster binding"/>
    <property type="evidence" value="ECO:0007669"/>
    <property type="project" value="UniProtKB-KW"/>
</dbReference>
<dbReference type="InterPro" id="IPR017927">
    <property type="entry name" value="FAD-bd_FR_type"/>
</dbReference>
<evidence type="ECO:0000256" key="9">
    <source>
        <dbReference type="ARBA" id="ARBA00023002"/>
    </source>
</evidence>
<feature type="transmembrane region" description="Helical" evidence="13">
    <location>
        <begin position="105"/>
        <end position="123"/>
    </location>
</feature>
<dbReference type="Proteomes" id="UP001165041">
    <property type="component" value="Unassembled WGS sequence"/>
</dbReference>
<evidence type="ECO:0000313" key="16">
    <source>
        <dbReference type="Proteomes" id="UP001165041"/>
    </source>
</evidence>
<feature type="transmembrane region" description="Helical" evidence="13">
    <location>
        <begin position="66"/>
        <end position="85"/>
    </location>
</feature>
<comment type="caution">
    <text evidence="15">The sequence shown here is derived from an EMBL/GenBank/DDBJ whole genome shotgun (WGS) entry which is preliminary data.</text>
</comment>
<evidence type="ECO:0000313" key="15">
    <source>
        <dbReference type="EMBL" id="GLW69520.1"/>
    </source>
</evidence>
<keyword evidence="3" id="KW-0285">Flavoprotein</keyword>
<dbReference type="AlphaFoldDB" id="A0A9W6Q3Z7"/>
<feature type="transmembrane region" description="Helical" evidence="13">
    <location>
        <begin position="205"/>
        <end position="224"/>
    </location>
</feature>
<dbReference type="EMBL" id="BSSA01000004">
    <property type="protein sequence ID" value="GLW69520.1"/>
    <property type="molecule type" value="Genomic_DNA"/>
</dbReference>
<evidence type="ECO:0000256" key="5">
    <source>
        <dbReference type="ARBA" id="ARBA00022714"/>
    </source>
</evidence>
<reference evidence="15" key="1">
    <citation type="submission" date="2023-02" db="EMBL/GenBank/DDBJ databases">
        <title>Kitasatospora phosalacinea NBRC 14627.</title>
        <authorList>
            <person name="Ichikawa N."/>
            <person name="Sato H."/>
            <person name="Tonouchi N."/>
        </authorList>
    </citation>
    <scope>NUCLEOTIDE SEQUENCE</scope>
    <source>
        <strain evidence="15">NBRC 14627</strain>
    </source>
</reference>